<dbReference type="PROSITE" id="PS50110">
    <property type="entry name" value="RESPONSE_REGULATORY"/>
    <property type="match status" value="1"/>
</dbReference>
<dbReference type="KEGG" id="tet:TTHERM_00071130"/>
<keyword evidence="4" id="KW-0472">Membrane</keyword>
<dbReference type="InterPro" id="IPR004358">
    <property type="entry name" value="Sig_transdc_His_kin-like_C"/>
</dbReference>
<feature type="compositionally biased region" description="Polar residues" evidence="3">
    <location>
        <begin position="919"/>
        <end position="930"/>
    </location>
</feature>
<feature type="compositionally biased region" description="Basic residues" evidence="3">
    <location>
        <begin position="1329"/>
        <end position="1347"/>
    </location>
</feature>
<feature type="region of interest" description="Disordered" evidence="3">
    <location>
        <begin position="209"/>
        <end position="234"/>
    </location>
</feature>
<dbReference type="PRINTS" id="PR00344">
    <property type="entry name" value="BCTRLSENSOR"/>
</dbReference>
<reference evidence="8" key="1">
    <citation type="journal article" date="2006" name="PLoS Biol.">
        <title>Macronuclear genome sequence of the ciliate Tetrahymena thermophila, a model eukaryote.</title>
        <authorList>
            <person name="Eisen J.A."/>
            <person name="Coyne R.S."/>
            <person name="Wu M."/>
            <person name="Wu D."/>
            <person name="Thiagarajan M."/>
            <person name="Wortman J.R."/>
            <person name="Badger J.H."/>
            <person name="Ren Q."/>
            <person name="Amedeo P."/>
            <person name="Jones K.M."/>
            <person name="Tallon L.J."/>
            <person name="Delcher A.L."/>
            <person name="Salzberg S.L."/>
            <person name="Silva J.C."/>
            <person name="Haas B.J."/>
            <person name="Majoros W.H."/>
            <person name="Farzad M."/>
            <person name="Carlton J.M."/>
            <person name="Smith R.K. Jr."/>
            <person name="Garg J."/>
            <person name="Pearlman R.E."/>
            <person name="Karrer K.M."/>
            <person name="Sun L."/>
            <person name="Manning G."/>
            <person name="Elde N.C."/>
            <person name="Turkewitz A.P."/>
            <person name="Asai D.J."/>
            <person name="Wilkes D.E."/>
            <person name="Wang Y."/>
            <person name="Cai H."/>
            <person name="Collins K."/>
            <person name="Stewart B.A."/>
            <person name="Lee S.R."/>
            <person name="Wilamowska K."/>
            <person name="Weinberg Z."/>
            <person name="Ruzzo W.L."/>
            <person name="Wloga D."/>
            <person name="Gaertig J."/>
            <person name="Frankel J."/>
            <person name="Tsao C.-C."/>
            <person name="Gorovsky M.A."/>
            <person name="Keeling P.J."/>
            <person name="Waller R.F."/>
            <person name="Patron N.J."/>
            <person name="Cherry J.M."/>
            <person name="Stover N.A."/>
            <person name="Krieger C.J."/>
            <person name="del Toro C."/>
            <person name="Ryder H.F."/>
            <person name="Williamson S.C."/>
            <person name="Barbeau R.A."/>
            <person name="Hamilton E.P."/>
            <person name="Orias E."/>
        </authorList>
    </citation>
    <scope>NUCLEOTIDE SEQUENCE [LARGE SCALE GENOMIC DNA]</scope>
    <source>
        <strain evidence="8">SB210</strain>
    </source>
</reference>
<feature type="transmembrane region" description="Helical" evidence="4">
    <location>
        <begin position="6"/>
        <end position="29"/>
    </location>
</feature>
<feature type="compositionally biased region" description="Polar residues" evidence="3">
    <location>
        <begin position="1133"/>
        <end position="1148"/>
    </location>
</feature>
<dbReference type="SUPFAM" id="SSF55874">
    <property type="entry name" value="ATPase domain of HSP90 chaperone/DNA topoisomerase II/histidine kinase"/>
    <property type="match status" value="1"/>
</dbReference>
<feature type="non-terminal residue" evidence="7">
    <location>
        <position position="1"/>
    </location>
</feature>
<dbReference type="SUPFAM" id="SSF52172">
    <property type="entry name" value="CheY-like"/>
    <property type="match status" value="1"/>
</dbReference>
<dbReference type="InterPro" id="IPR005467">
    <property type="entry name" value="His_kinase_dom"/>
</dbReference>
<dbReference type="STRING" id="312017.I7MHJ7"/>
<accession>I7MHJ7</accession>
<dbReference type="InterPro" id="IPR050956">
    <property type="entry name" value="2C_system_His_kinase"/>
</dbReference>
<evidence type="ECO:0000313" key="8">
    <source>
        <dbReference type="Proteomes" id="UP000009168"/>
    </source>
</evidence>
<dbReference type="SUPFAM" id="SSF47384">
    <property type="entry name" value="Homodimeric domain of signal transducing histidine kinase"/>
    <property type="match status" value="1"/>
</dbReference>
<protein>
    <submittedName>
        <fullName evidence="7">Response regulator receiver domain protein</fullName>
    </submittedName>
</protein>
<organism evidence="7 8">
    <name type="scientific">Tetrahymena thermophila (strain SB210)</name>
    <dbReference type="NCBI Taxonomy" id="312017"/>
    <lineage>
        <taxon>Eukaryota</taxon>
        <taxon>Sar</taxon>
        <taxon>Alveolata</taxon>
        <taxon>Ciliophora</taxon>
        <taxon>Intramacronucleata</taxon>
        <taxon>Oligohymenophorea</taxon>
        <taxon>Hymenostomatida</taxon>
        <taxon>Tetrahymenina</taxon>
        <taxon>Tetrahymenidae</taxon>
        <taxon>Tetrahymena</taxon>
    </lineage>
</organism>
<evidence type="ECO:0000313" key="7">
    <source>
        <dbReference type="EMBL" id="EAR87606.2"/>
    </source>
</evidence>
<feature type="compositionally biased region" description="Basic and acidic residues" evidence="3">
    <location>
        <begin position="891"/>
        <end position="918"/>
    </location>
</feature>
<dbReference type="EMBL" id="GG662853">
    <property type="protein sequence ID" value="EAR87606.2"/>
    <property type="molecule type" value="Genomic_DNA"/>
</dbReference>
<keyword evidence="4" id="KW-1133">Transmembrane helix</keyword>
<feature type="domain" description="Histidine kinase" evidence="5">
    <location>
        <begin position="472"/>
        <end position="705"/>
    </location>
</feature>
<gene>
    <name evidence="7" type="ORF">TTHERM_00071130</name>
</gene>
<evidence type="ECO:0000256" key="3">
    <source>
        <dbReference type="SAM" id="MobiDB-lite"/>
    </source>
</evidence>
<keyword evidence="8" id="KW-1185">Reference proteome</keyword>
<dbReference type="Gene3D" id="3.30.565.10">
    <property type="entry name" value="Histidine kinase-like ATPase, C-terminal domain"/>
    <property type="match status" value="1"/>
</dbReference>
<feature type="modified residue" description="4-aspartylphosphate" evidence="2">
    <location>
        <position position="1667"/>
    </location>
</feature>
<dbReference type="RefSeq" id="XP_001007851.2">
    <property type="nucleotide sequence ID" value="XM_001007851.2"/>
</dbReference>
<dbReference type="PROSITE" id="PS50109">
    <property type="entry name" value="HIS_KIN"/>
    <property type="match status" value="1"/>
</dbReference>
<dbReference type="OrthoDB" id="60033at2759"/>
<name>I7MHJ7_TETTS</name>
<dbReference type="GO" id="GO:0000155">
    <property type="term" value="F:phosphorelay sensor kinase activity"/>
    <property type="evidence" value="ECO:0007669"/>
    <property type="project" value="InterPro"/>
</dbReference>
<keyword evidence="4" id="KW-0812">Transmembrane</keyword>
<feature type="transmembrane region" description="Helical" evidence="4">
    <location>
        <begin position="36"/>
        <end position="52"/>
    </location>
</feature>
<dbReference type="CDD" id="cd17546">
    <property type="entry name" value="REC_hyHK_CKI1_RcsC-like"/>
    <property type="match status" value="1"/>
</dbReference>
<dbReference type="SMART" id="SM00448">
    <property type="entry name" value="REC"/>
    <property type="match status" value="1"/>
</dbReference>
<dbReference type="Pfam" id="PF02518">
    <property type="entry name" value="HATPase_c"/>
    <property type="match status" value="1"/>
</dbReference>
<dbReference type="Gene3D" id="3.40.50.2300">
    <property type="match status" value="1"/>
</dbReference>
<dbReference type="InterPro" id="IPR011006">
    <property type="entry name" value="CheY-like_superfamily"/>
</dbReference>
<feature type="compositionally biased region" description="Polar residues" evidence="3">
    <location>
        <begin position="1173"/>
        <end position="1184"/>
    </location>
</feature>
<dbReference type="InterPro" id="IPR001789">
    <property type="entry name" value="Sig_transdc_resp-reg_receiver"/>
</dbReference>
<dbReference type="InterPro" id="IPR036890">
    <property type="entry name" value="HATPase_C_sf"/>
</dbReference>
<sequence length="1745" mass="202333">MFLMFIWMKWFWKTTTVIMVTIIQSVFILDDRYTQTLGVILMLVQMIAFYLSEYNNRTEFINQQQKQRDLKQLVEIMKTKLPIGVAIFQKNHINQYEQQAQKFAQKKKDSIVYQQSILPLSIQKNHHYSQQEIKNLKNNSDKYISCSNIRDQKSSVLIQQFPNQETKLDIDIRFINDILFQQAFNITDQQQQQYSNNFCSKGLDDSQIKMKKSNSSSNSNSSSGQKSQNINIDNNLSKIREKEYSSGMNHSRFSNKYNVSNDNVLEMKNLYTNNNNITEANNLLLTECYEKQKRYNNFRIKDKITQQSVHQFLESLYVPQRQNNPKKQYNSKMQNQDDEDQIGFYTNFAEVRRQQQDNRSSSGQKINFKQLINNFFQANEESPTRSQRLNNFDRMYFNCQQILDRPRKETKADLAARSNNNDDNLKQYDIKITSVILNGEPALIVMINDSTDRFIMQQMKESSEFKSQLLNYIQHIAKTPLNSIIQLSETMEQWFPLSPNNKQICNDIKDNLEIIKKNGLILHHQVQSIIDLQQINCNSKIQIKTDLIDLYTVIREVQELFQTEIEGKHLKFEIDLEEENIEMQTDENRLTQILIEMIGNSVKFTKENDSIKIQASIQKTYTVSLICITIIDTGSGMSPEQVAIINSSASLENIPVPNSHFRQGPGIGLEVSRKLIGLLGPFSKFNLKSAVGEGCQFKFWLYMNLNEKEAAEKSNRMMRKTSDLILEKDDIPSYDKFVISNKLQHMEIMIDPFSIIPQVMYSNKDFNHFIQSRRSSKQSGASFSPKQARTTVGGVLGYSSSFSNNNQLTQLQNQFLLEQQTLQAQIMKKRSLYRMNYSPQIVIRKRDMTLNTYMQEQQKNPLAIYIKPKTSQAKLTPSNSQKDLNNEQTEEDKIIKENQSENAKKDDNSLSSPKKLEEFNQNNNKCTPVASKNLNSQFKKNISNFNQAPQNQNHSKATTAMRKLKSNVSLDSLDTLLRPFRHFNKKHTLQMRSKQESSKFQRSNRKFLSNSYQASQEYHSTTLSPCIKKSTLTNQSQQVVNSQVLNETKNYSTYFTQALDNNNYNKIRSESQFKKNPQNFKKTQYHRNQSIEDPFTQLLRKQDHLYKSTKLKDLSGEESENDELDEENEVDDTVNSQIDGNANQNSIISQNLKNSKKLLSLSKGFLSPRSNKEGQSGTESHNLVQTTRYSIDKKHLQSPLSENLNTEISFLQLELTDEFGGYQQEKNDVRNLNIKSNEKVFVNRNQKKNAGTLKYENQQQQFTFNTIKNSNFSQISLRNLDSCIQIQEDRLSIVSLQSNNSHKFSRPQEKSHYHSLTHIPDSATNQSPRMKKRHEQKSSLKKHKRQSHSPIEALPTQQNDNQLRLPVGKKCILNTTSFADKEKNNIQSGAKHAIATQGVSFLLPDQNEYGKMNQKEPRIVNIQIEKTQISKNEGESTFREYIEDKLTPGKNRKSLQQSNRGSIDGQKFNFIYSLDNLVPLTEKVQSPNSKEQINEGNQNQNNTQIRTKILIKKDTANDPQLLNIQINALDNTEQIYSSQVLDDQKSQNKMFLNTYQQNIHQQQRQQQFTANQVVKSHSSIGNKQVKPTMNTIMSHDIDQDIFDTLFPEDTLILIVDDTTFNRIVLKQMFKSSQNIVIQEAINGQDAIDKIKTLKETQNRTFNLIFMDLNMPIMDGFEALKQIQNLIHQKYISWVPVVAVTAYDTEVENCRNKGFDGFISKPVRIKEMVRSLIRIISIIEASQEQQ</sequence>
<evidence type="ECO:0000256" key="1">
    <source>
        <dbReference type="ARBA" id="ARBA00022553"/>
    </source>
</evidence>
<dbReference type="InterPro" id="IPR003594">
    <property type="entry name" value="HATPase_dom"/>
</dbReference>
<dbReference type="eggNOG" id="KOG0519">
    <property type="taxonomic scope" value="Eukaryota"/>
</dbReference>
<feature type="domain" description="Response regulatory" evidence="6">
    <location>
        <begin position="1611"/>
        <end position="1735"/>
    </location>
</feature>
<feature type="region of interest" description="Disordered" evidence="3">
    <location>
        <begin position="1300"/>
        <end position="1363"/>
    </location>
</feature>
<dbReference type="Gene3D" id="1.10.287.130">
    <property type="match status" value="1"/>
</dbReference>
<dbReference type="PANTHER" id="PTHR43719">
    <property type="entry name" value="TWO-COMPONENT HISTIDINE KINASE"/>
    <property type="match status" value="1"/>
</dbReference>
<proteinExistence type="predicted"/>
<dbReference type="GeneID" id="7832691"/>
<feature type="region of interest" description="Disordered" evidence="3">
    <location>
        <begin position="1109"/>
        <end position="1149"/>
    </location>
</feature>
<feature type="compositionally biased region" description="Low complexity" evidence="3">
    <location>
        <begin position="213"/>
        <end position="232"/>
    </location>
</feature>
<evidence type="ECO:0000256" key="2">
    <source>
        <dbReference type="PROSITE-ProRule" id="PRU00169"/>
    </source>
</evidence>
<feature type="region of interest" description="Disordered" evidence="3">
    <location>
        <begin position="1165"/>
        <end position="1184"/>
    </location>
</feature>
<feature type="compositionally biased region" description="Polar residues" evidence="3">
    <location>
        <begin position="869"/>
        <end position="887"/>
    </location>
</feature>
<dbReference type="InParanoid" id="I7MHJ7"/>
<dbReference type="Proteomes" id="UP000009168">
    <property type="component" value="Unassembled WGS sequence"/>
</dbReference>
<dbReference type="Pfam" id="PF00072">
    <property type="entry name" value="Response_reg"/>
    <property type="match status" value="1"/>
</dbReference>
<dbReference type="SMART" id="SM00387">
    <property type="entry name" value="HATPase_c"/>
    <property type="match status" value="1"/>
</dbReference>
<feature type="region of interest" description="Disordered" evidence="3">
    <location>
        <begin position="868"/>
        <end position="930"/>
    </location>
</feature>
<keyword evidence="1 2" id="KW-0597">Phosphoprotein</keyword>
<dbReference type="InterPro" id="IPR036097">
    <property type="entry name" value="HisK_dim/P_sf"/>
</dbReference>
<evidence type="ECO:0000259" key="6">
    <source>
        <dbReference type="PROSITE" id="PS50110"/>
    </source>
</evidence>
<feature type="compositionally biased region" description="Acidic residues" evidence="3">
    <location>
        <begin position="1116"/>
        <end position="1132"/>
    </location>
</feature>
<dbReference type="PANTHER" id="PTHR43719:SF28">
    <property type="entry name" value="PEROXIDE STRESS-ACTIVATED HISTIDINE KINASE MAK1-RELATED"/>
    <property type="match status" value="1"/>
</dbReference>
<evidence type="ECO:0000256" key="4">
    <source>
        <dbReference type="SAM" id="Phobius"/>
    </source>
</evidence>
<evidence type="ECO:0000259" key="5">
    <source>
        <dbReference type="PROSITE" id="PS50109"/>
    </source>
</evidence>